<proteinExistence type="predicted"/>
<feature type="region of interest" description="Disordered" evidence="1">
    <location>
        <begin position="42"/>
        <end position="65"/>
    </location>
</feature>
<sequence>MIGNDLDYTIFSLDLVLISLLPTPPVGFPNLAILTFSRHDLGRQKRMGKKRRRADHHGGPDKVKR</sequence>
<feature type="compositionally biased region" description="Basic residues" evidence="1">
    <location>
        <begin position="44"/>
        <end position="55"/>
    </location>
</feature>
<gene>
    <name evidence="3" type="ORF">BDV37DRAFT_250915</name>
</gene>
<reference evidence="3 4" key="1">
    <citation type="submission" date="2019-04" db="EMBL/GenBank/DDBJ databases">
        <authorList>
            <consortium name="DOE Joint Genome Institute"/>
            <person name="Mondo S."/>
            <person name="Kjaerbolling I."/>
            <person name="Vesth T."/>
            <person name="Frisvad J.C."/>
            <person name="Nybo J.L."/>
            <person name="Theobald S."/>
            <person name="Kildgaard S."/>
            <person name="Isbrandt T."/>
            <person name="Kuo A."/>
            <person name="Sato A."/>
            <person name="Lyhne E.K."/>
            <person name="Kogle M.E."/>
            <person name="Wiebenga A."/>
            <person name="Kun R.S."/>
            <person name="Lubbers R.J."/>
            <person name="Makela M.R."/>
            <person name="Barry K."/>
            <person name="Chovatia M."/>
            <person name="Clum A."/>
            <person name="Daum C."/>
            <person name="Haridas S."/>
            <person name="He G."/>
            <person name="LaButti K."/>
            <person name="Lipzen A."/>
            <person name="Riley R."/>
            <person name="Salamov A."/>
            <person name="Simmons B.A."/>
            <person name="Magnuson J.K."/>
            <person name="Henrissat B."/>
            <person name="Mortensen U.H."/>
            <person name="Larsen T.O."/>
            <person name="Devries R.P."/>
            <person name="Grigoriev I.V."/>
            <person name="Machida M."/>
            <person name="Baker S.E."/>
            <person name="Andersen M.R."/>
            <person name="Cantor M.N."/>
            <person name="Hua S.X."/>
        </authorList>
    </citation>
    <scope>NUCLEOTIDE SEQUENCE [LARGE SCALE GENOMIC DNA]</scope>
    <source>
        <strain evidence="3 4">CBS 119388</strain>
    </source>
</reference>
<dbReference type="GeneID" id="43666929"/>
<evidence type="ECO:0000313" key="4">
    <source>
        <dbReference type="Proteomes" id="UP000325579"/>
    </source>
</evidence>
<keyword evidence="2" id="KW-0812">Transmembrane</keyword>
<evidence type="ECO:0000256" key="2">
    <source>
        <dbReference type="SAM" id="Phobius"/>
    </source>
</evidence>
<evidence type="ECO:0000256" key="1">
    <source>
        <dbReference type="SAM" id="MobiDB-lite"/>
    </source>
</evidence>
<organism evidence="3 4">
    <name type="scientific">Aspergillus pseudonomiae</name>
    <dbReference type="NCBI Taxonomy" id="1506151"/>
    <lineage>
        <taxon>Eukaryota</taxon>
        <taxon>Fungi</taxon>
        <taxon>Dikarya</taxon>
        <taxon>Ascomycota</taxon>
        <taxon>Pezizomycotina</taxon>
        <taxon>Eurotiomycetes</taxon>
        <taxon>Eurotiomycetidae</taxon>
        <taxon>Eurotiales</taxon>
        <taxon>Aspergillaceae</taxon>
        <taxon>Aspergillus</taxon>
        <taxon>Aspergillus subgen. Circumdati</taxon>
    </lineage>
</organism>
<dbReference type="RefSeq" id="XP_031940543.1">
    <property type="nucleotide sequence ID" value="XM_032082238.1"/>
</dbReference>
<name>A0A5N7DAG1_9EURO</name>
<keyword evidence="2" id="KW-1133">Transmembrane helix</keyword>
<keyword evidence="4" id="KW-1185">Reference proteome</keyword>
<accession>A0A5N7DAG1</accession>
<dbReference type="AlphaFoldDB" id="A0A5N7DAG1"/>
<feature type="transmembrane region" description="Helical" evidence="2">
    <location>
        <begin position="15"/>
        <end position="37"/>
    </location>
</feature>
<evidence type="ECO:0000313" key="3">
    <source>
        <dbReference type="EMBL" id="KAE8403224.1"/>
    </source>
</evidence>
<keyword evidence="2" id="KW-0472">Membrane</keyword>
<feature type="compositionally biased region" description="Basic and acidic residues" evidence="1">
    <location>
        <begin position="56"/>
        <end position="65"/>
    </location>
</feature>
<protein>
    <submittedName>
        <fullName evidence="3">Uncharacterized protein</fullName>
    </submittedName>
</protein>
<dbReference type="EMBL" id="ML736779">
    <property type="protein sequence ID" value="KAE8403224.1"/>
    <property type="molecule type" value="Genomic_DNA"/>
</dbReference>
<dbReference type="Proteomes" id="UP000325579">
    <property type="component" value="Unassembled WGS sequence"/>
</dbReference>